<keyword evidence="4" id="KW-1185">Reference proteome</keyword>
<dbReference type="PRINTS" id="PR00364">
    <property type="entry name" value="DISEASERSIST"/>
</dbReference>
<dbReference type="InterPro" id="IPR056789">
    <property type="entry name" value="LRR_R13L1-DRL21"/>
</dbReference>
<name>A0A804KF63_MUSAM</name>
<feature type="domain" description="R13L1/DRL21-like LRR repeat region" evidence="1">
    <location>
        <begin position="676"/>
        <end position="807"/>
    </location>
</feature>
<dbReference type="FunCoup" id="A0A804KF63">
    <property type="interactions" value="54"/>
</dbReference>
<dbReference type="InParanoid" id="A0A804KF63"/>
<evidence type="ECO:0000313" key="2">
    <source>
        <dbReference type="EMBL" id="CAG1834011.1"/>
    </source>
</evidence>
<dbReference type="Pfam" id="PF25019">
    <property type="entry name" value="LRR_R13L1-DRL21"/>
    <property type="match status" value="1"/>
</dbReference>
<dbReference type="PANTHER" id="PTHR47186:SF38">
    <property type="entry name" value="NB-ARC DOMAIN-CONTAINING PROTEIN"/>
    <property type="match status" value="1"/>
</dbReference>
<dbReference type="InterPro" id="IPR027417">
    <property type="entry name" value="P-loop_NTPase"/>
</dbReference>
<dbReference type="Gene3D" id="3.40.50.300">
    <property type="entry name" value="P-loop containing nucleotide triphosphate hydrolases"/>
    <property type="match status" value="1"/>
</dbReference>
<accession>A0A804KF63</accession>
<dbReference type="PANTHER" id="PTHR47186">
    <property type="entry name" value="LEUCINE-RICH REPEAT-CONTAINING PROTEIN 57"/>
    <property type="match status" value="1"/>
</dbReference>
<dbReference type="EMBL" id="HG996474">
    <property type="protein sequence ID" value="CAG1834011.1"/>
    <property type="molecule type" value="Genomic_DNA"/>
</dbReference>
<protein>
    <submittedName>
        <fullName evidence="2">(wild Malaysian banana) hypothetical protein</fullName>
    </submittedName>
</protein>
<evidence type="ECO:0000313" key="3">
    <source>
        <dbReference type="EnsemblPlants" id="Ma09_p02650.1"/>
    </source>
</evidence>
<reference evidence="3" key="2">
    <citation type="submission" date="2021-05" db="UniProtKB">
        <authorList>
            <consortium name="EnsemblPlants"/>
        </authorList>
    </citation>
    <scope>IDENTIFICATION</scope>
    <source>
        <strain evidence="3">subsp. malaccensis</strain>
    </source>
</reference>
<dbReference type="AlphaFoldDB" id="A0A804KF63"/>
<dbReference type="InterPro" id="IPR032675">
    <property type="entry name" value="LRR_dom_sf"/>
</dbReference>
<evidence type="ECO:0000259" key="1">
    <source>
        <dbReference type="Pfam" id="PF25019"/>
    </source>
</evidence>
<dbReference type="GO" id="GO:0043531">
    <property type="term" value="F:ADP binding"/>
    <property type="evidence" value="ECO:0007669"/>
    <property type="project" value="InterPro"/>
</dbReference>
<dbReference type="SUPFAM" id="SSF52058">
    <property type="entry name" value="L domain-like"/>
    <property type="match status" value="1"/>
</dbReference>
<dbReference type="Gramene" id="Ma09_t02650.1">
    <property type="protein sequence ID" value="Ma09_p02650.1"/>
    <property type="gene ID" value="Ma09_g02650"/>
</dbReference>
<reference evidence="2" key="1">
    <citation type="submission" date="2021-03" db="EMBL/GenBank/DDBJ databases">
        <authorList>
            <consortium name="Genoscope - CEA"/>
            <person name="William W."/>
        </authorList>
    </citation>
    <scope>NUCLEOTIDE SEQUENCE</scope>
    <source>
        <strain evidence="2">Doubled-haploid Pahang</strain>
    </source>
</reference>
<dbReference type="SUPFAM" id="SSF52540">
    <property type="entry name" value="P-loop containing nucleoside triphosphate hydrolases"/>
    <property type="match status" value="1"/>
</dbReference>
<organism evidence="3 4">
    <name type="scientific">Musa acuminata subsp. malaccensis</name>
    <name type="common">Wild banana</name>
    <name type="synonym">Musa malaccensis</name>
    <dbReference type="NCBI Taxonomy" id="214687"/>
    <lineage>
        <taxon>Eukaryota</taxon>
        <taxon>Viridiplantae</taxon>
        <taxon>Streptophyta</taxon>
        <taxon>Embryophyta</taxon>
        <taxon>Tracheophyta</taxon>
        <taxon>Spermatophyta</taxon>
        <taxon>Magnoliopsida</taxon>
        <taxon>Liliopsida</taxon>
        <taxon>Zingiberales</taxon>
        <taxon>Musaceae</taxon>
        <taxon>Musa</taxon>
    </lineage>
</organism>
<sequence>MALASDLERVLLHILPMPAMMAQGRLLGMPNHMEVIRDRLWAINGTIFDAELRALKEPELEEWLTDVGATIVSVDDLLGRILDWHPSGGANATSNRLPHSICSIREASRQAILLELKEMVGRLNYLVRRGSVLGLSKEIMESVDPRQEEEYSTVLREEVVGRNEDVEEIINIFQQQQSGDGVEWLLIDGGDGRTTLARLIYHHSWVQEQFQHRIWVDVPNIASLDPMWIMREFTRSITGEPCEDIWLFYDGIHGSKYLLVLDDLNLEEEDKDKWLQLENFLLLVGAPGSTVVIPDLRFSERILGFSYYLSGLSEDDWVKLCMRRALIRPEQQDEANAIIHFCNRNYYSSDGSPTDAKIFGSIFRYTEMNRWQQQIDALNAHQWEEVMHNQDTALIFLHYMPPTRTRLVLYRWLILQDDMPNYKDVLHVLAAEGLLPYSDDEGMIRKYLETHISDDIHFLFTATKQCYILKRVDSNSIIPRQCLYLRMLVDSNTITFPKVLSNGVNKLRGLVLQQPKQLDLQHKYHILHIPEGMFTNLVHLRILSLRAVRVQQLPHTVGNLLILRYLNLSQSEIQVLPKSLRMHNLENLHVLRLAYCTKLQMLPISVTGLINLQELDLEGCQWLVQLPEGLSNMKKLVNLNVYRCPLNQMSHGINQMSNLLKLNGHIIVGGLGNTFSKLQSLMNLKELWLQNLEQVSNSEDASTHLKLHDILPRLTYLRLHWKWVNMDDIRTFELVSLQVLDGLQPNLNLKKLEIILYAGEELPVWIKEGFDYLHKLKEIKLIDLKRCKRLPSLGGLPYLKIVEISGMDLINVVDEAFYGNNGMFPKLEKLTLSHMPALEKWLKVERAERLFPRLYELTLIECPKFKALEVNLEIIRLSVWLNNEILRTSEFKGWHNLQIFNLEIVGCQVMRCLPQNMQRCVKLRSLTIIGCDNLDCLPEWLQGFERLKSLCMYGCRALSSMPEKLKRLPNVDVKGCPKLRL</sequence>
<dbReference type="Gene3D" id="3.80.10.10">
    <property type="entry name" value="Ribonuclease Inhibitor"/>
    <property type="match status" value="3"/>
</dbReference>
<proteinExistence type="predicted"/>
<dbReference type="EnsemblPlants" id="Ma09_t02650.1">
    <property type="protein sequence ID" value="Ma09_p02650.1"/>
    <property type="gene ID" value="Ma09_g02650"/>
</dbReference>
<gene>
    <name evidence="2" type="ORF">GSMUA_221160.1</name>
</gene>
<evidence type="ECO:0000313" key="4">
    <source>
        <dbReference type="Proteomes" id="UP000012960"/>
    </source>
</evidence>
<dbReference type="Proteomes" id="UP000012960">
    <property type="component" value="Unplaced"/>
</dbReference>